<name>A0A562RQP2_9BRAD</name>
<accession>A0A562RQP2</accession>
<gene>
    <name evidence="1" type="ORF">IQ16_03809</name>
</gene>
<protein>
    <submittedName>
        <fullName evidence="1">Uncharacterized protein</fullName>
    </submittedName>
</protein>
<evidence type="ECO:0000313" key="1">
    <source>
        <dbReference type="EMBL" id="TWI70636.1"/>
    </source>
</evidence>
<dbReference type="OrthoDB" id="582074at2"/>
<organism evidence="1 2">
    <name type="scientific">Bradyrhizobium huanghuaihaiense</name>
    <dbReference type="NCBI Taxonomy" id="990078"/>
    <lineage>
        <taxon>Bacteria</taxon>
        <taxon>Pseudomonadati</taxon>
        <taxon>Pseudomonadota</taxon>
        <taxon>Alphaproteobacteria</taxon>
        <taxon>Hyphomicrobiales</taxon>
        <taxon>Nitrobacteraceae</taxon>
        <taxon>Bradyrhizobium</taxon>
    </lineage>
</organism>
<proteinExistence type="predicted"/>
<sequence length="198" mass="22457">MIFESSPWKQQLLRDAGNLKRISKSPLGESNEDVLLTRLERLIFVGAYSMRKLHESGKLSTDWTKIKLSCTRFEFVGKCAPTILDAHKIDRFYELANPLDIRMPSDEFCDRVVHSFIFAPVVGEQGCVDGFHLTSDRLKKQCLWFVPLAEVITLMVRTGKDYPSDGVWIRTASGELKIWAGNGEPPAGWLASAKKLRR</sequence>
<dbReference type="AlphaFoldDB" id="A0A562RQP2"/>
<keyword evidence="2" id="KW-1185">Reference proteome</keyword>
<dbReference type="EMBL" id="VLLA01000008">
    <property type="protein sequence ID" value="TWI70636.1"/>
    <property type="molecule type" value="Genomic_DNA"/>
</dbReference>
<dbReference type="RefSeq" id="WP_145831670.1">
    <property type="nucleotide sequence ID" value="NZ_VLLA01000008.1"/>
</dbReference>
<reference evidence="1 2" key="1">
    <citation type="journal article" date="2015" name="Stand. Genomic Sci.">
        <title>Genomic Encyclopedia of Bacterial and Archaeal Type Strains, Phase III: the genomes of soil and plant-associated and newly described type strains.</title>
        <authorList>
            <person name="Whitman W.B."/>
            <person name="Woyke T."/>
            <person name="Klenk H.P."/>
            <person name="Zhou Y."/>
            <person name="Lilburn T.G."/>
            <person name="Beck B.J."/>
            <person name="De Vos P."/>
            <person name="Vandamme P."/>
            <person name="Eisen J.A."/>
            <person name="Garrity G."/>
            <person name="Hugenholtz P."/>
            <person name="Kyrpides N.C."/>
        </authorList>
    </citation>
    <scope>NUCLEOTIDE SEQUENCE [LARGE SCALE GENOMIC DNA]</scope>
    <source>
        <strain evidence="1 2">CGMCC 1.10948</strain>
    </source>
</reference>
<comment type="caution">
    <text evidence="1">The sequence shown here is derived from an EMBL/GenBank/DDBJ whole genome shotgun (WGS) entry which is preliminary data.</text>
</comment>
<evidence type="ECO:0000313" key="2">
    <source>
        <dbReference type="Proteomes" id="UP000316291"/>
    </source>
</evidence>
<dbReference type="Proteomes" id="UP000316291">
    <property type="component" value="Unassembled WGS sequence"/>
</dbReference>